<dbReference type="Gene3D" id="1.10.260.40">
    <property type="entry name" value="lambda repressor-like DNA-binding domains"/>
    <property type="match status" value="1"/>
</dbReference>
<dbReference type="InterPro" id="IPR041413">
    <property type="entry name" value="MLTR_LBD"/>
</dbReference>
<reference evidence="2 3" key="1">
    <citation type="submission" date="2024-09" db="EMBL/GenBank/DDBJ databases">
        <authorList>
            <person name="Lee S.D."/>
        </authorList>
    </citation>
    <scope>NUCLEOTIDE SEQUENCE [LARGE SCALE GENOMIC DNA]</scope>
    <source>
        <strain evidence="2 3">N1-5</strain>
    </source>
</reference>
<protein>
    <submittedName>
        <fullName evidence="2">Helix-turn-helix transcriptional regulator</fullName>
    </submittedName>
</protein>
<dbReference type="InterPro" id="IPR001387">
    <property type="entry name" value="Cro/C1-type_HTH"/>
</dbReference>
<feature type="domain" description="HTH cro/C1-type" evidence="1">
    <location>
        <begin position="44"/>
        <end position="91"/>
    </location>
</feature>
<name>A0ABV6UZY0_9ACTN</name>
<sequence>MAPERQQHESSGTELGRFLRARRTQVTPAEVGFTPGAGVRRTPGLRREEVAALAGVSIDYYTRLERGRETRPSLAVVEALGRALKLDEDEQSHLRTLAIRAAHHPPVPPAAPSRTVSPKVKLLLESLRPSPAYVTSRTLDLLAANPGALALYTGIEKWPVRQRNLARYLFLHPQARDLYADWSTQIRGCVARLRALAGTDPDAPDLAGLIGELLLKSPDFAKLWDRYDVARASHAQKPKTFHHPQVGEITLAFQGMQLEGTPGQRLGVYVAQPGTPDHDAMILLDLTAPHPSPDHTTGRARA</sequence>
<dbReference type="InterPro" id="IPR010982">
    <property type="entry name" value="Lambda_DNA-bd_dom_sf"/>
</dbReference>
<dbReference type="CDD" id="cd00093">
    <property type="entry name" value="HTH_XRE"/>
    <property type="match status" value="1"/>
</dbReference>
<keyword evidence="3" id="KW-1185">Reference proteome</keyword>
<organism evidence="2 3">
    <name type="scientific">Streptacidiphilus cavernicola</name>
    <dbReference type="NCBI Taxonomy" id="3342716"/>
    <lineage>
        <taxon>Bacteria</taxon>
        <taxon>Bacillati</taxon>
        <taxon>Actinomycetota</taxon>
        <taxon>Actinomycetes</taxon>
        <taxon>Kitasatosporales</taxon>
        <taxon>Streptomycetaceae</taxon>
        <taxon>Streptacidiphilus</taxon>
    </lineage>
</organism>
<evidence type="ECO:0000259" key="1">
    <source>
        <dbReference type="PROSITE" id="PS50943"/>
    </source>
</evidence>
<dbReference type="Gene3D" id="3.30.450.180">
    <property type="match status" value="1"/>
</dbReference>
<dbReference type="Pfam" id="PF17765">
    <property type="entry name" value="MLTR_LBD"/>
    <property type="match status" value="1"/>
</dbReference>
<dbReference type="SUPFAM" id="SSF47413">
    <property type="entry name" value="lambda repressor-like DNA-binding domains"/>
    <property type="match status" value="1"/>
</dbReference>
<accession>A0ABV6UZY0</accession>
<evidence type="ECO:0000313" key="2">
    <source>
        <dbReference type="EMBL" id="MFC1407025.1"/>
    </source>
</evidence>
<dbReference type="Proteomes" id="UP001592528">
    <property type="component" value="Unassembled WGS sequence"/>
</dbReference>
<evidence type="ECO:0000313" key="3">
    <source>
        <dbReference type="Proteomes" id="UP001592528"/>
    </source>
</evidence>
<dbReference type="RefSeq" id="WP_030264906.1">
    <property type="nucleotide sequence ID" value="NZ_JBHEZZ010000037.1"/>
</dbReference>
<dbReference type="PANTHER" id="PTHR35010">
    <property type="entry name" value="BLL4672 PROTEIN-RELATED"/>
    <property type="match status" value="1"/>
</dbReference>
<dbReference type="SMART" id="SM00530">
    <property type="entry name" value="HTH_XRE"/>
    <property type="match status" value="1"/>
</dbReference>
<dbReference type="PROSITE" id="PS50943">
    <property type="entry name" value="HTH_CROC1"/>
    <property type="match status" value="1"/>
</dbReference>
<gene>
    <name evidence="2" type="ORF">ACEZDJ_37655</name>
</gene>
<dbReference type="PANTHER" id="PTHR35010:SF2">
    <property type="entry name" value="BLL4672 PROTEIN"/>
    <property type="match status" value="1"/>
</dbReference>
<dbReference type="EMBL" id="JBHEZZ010000037">
    <property type="protein sequence ID" value="MFC1407025.1"/>
    <property type="molecule type" value="Genomic_DNA"/>
</dbReference>
<proteinExistence type="predicted"/>
<comment type="caution">
    <text evidence="2">The sequence shown here is derived from an EMBL/GenBank/DDBJ whole genome shotgun (WGS) entry which is preliminary data.</text>
</comment>
<dbReference type="Pfam" id="PF13560">
    <property type="entry name" value="HTH_31"/>
    <property type="match status" value="1"/>
</dbReference>